<feature type="transmembrane region" description="Helical" evidence="8">
    <location>
        <begin position="64"/>
        <end position="83"/>
    </location>
</feature>
<protein>
    <submittedName>
        <fullName evidence="10">Cation:proton antiporter</fullName>
    </submittedName>
</protein>
<keyword evidence="5 8" id="KW-1133">Transmembrane helix</keyword>
<comment type="subcellular location">
    <subcellularLocation>
        <location evidence="1">Membrane</location>
        <topology evidence="1">Multi-pass membrane protein</topology>
    </subcellularLocation>
</comment>
<evidence type="ECO:0000256" key="7">
    <source>
        <dbReference type="ARBA" id="ARBA00023136"/>
    </source>
</evidence>
<name>A0ABW5JJ55_9BACT</name>
<dbReference type="SUPFAM" id="SSF55804">
    <property type="entry name" value="Phoshotransferase/anion transport protein"/>
    <property type="match status" value="1"/>
</dbReference>
<dbReference type="Gene3D" id="3.40.930.10">
    <property type="entry name" value="Mannitol-specific EII, Chain A"/>
    <property type="match status" value="1"/>
</dbReference>
<evidence type="ECO:0000256" key="5">
    <source>
        <dbReference type="ARBA" id="ARBA00022989"/>
    </source>
</evidence>
<dbReference type="EMBL" id="JBHULI010000003">
    <property type="protein sequence ID" value="MFD2531478.1"/>
    <property type="molecule type" value="Genomic_DNA"/>
</dbReference>
<evidence type="ECO:0000313" key="11">
    <source>
        <dbReference type="Proteomes" id="UP001597460"/>
    </source>
</evidence>
<dbReference type="InterPro" id="IPR006153">
    <property type="entry name" value="Cation/H_exchanger_TM"/>
</dbReference>
<dbReference type="InterPro" id="IPR002178">
    <property type="entry name" value="PTS_EIIA_type-2_dom"/>
</dbReference>
<comment type="caution">
    <text evidence="10">The sequence shown here is derived from an EMBL/GenBank/DDBJ whole genome shotgun (WGS) entry which is preliminary data.</text>
</comment>
<reference evidence="11" key="1">
    <citation type="journal article" date="2019" name="Int. J. Syst. Evol. Microbiol.">
        <title>The Global Catalogue of Microorganisms (GCM) 10K type strain sequencing project: providing services to taxonomists for standard genome sequencing and annotation.</title>
        <authorList>
            <consortium name="The Broad Institute Genomics Platform"/>
            <consortium name="The Broad Institute Genome Sequencing Center for Infectious Disease"/>
            <person name="Wu L."/>
            <person name="Ma J."/>
        </authorList>
    </citation>
    <scope>NUCLEOTIDE SEQUENCE [LARGE SCALE GENOMIC DNA]</scope>
    <source>
        <strain evidence="11">KCTC 52042</strain>
    </source>
</reference>
<keyword evidence="4 8" id="KW-0812">Transmembrane</keyword>
<keyword evidence="2" id="KW-0813">Transport</keyword>
<evidence type="ECO:0000256" key="6">
    <source>
        <dbReference type="ARBA" id="ARBA00023065"/>
    </source>
</evidence>
<dbReference type="Proteomes" id="UP001597460">
    <property type="component" value="Unassembled WGS sequence"/>
</dbReference>
<evidence type="ECO:0000313" key="10">
    <source>
        <dbReference type="EMBL" id="MFD2531478.1"/>
    </source>
</evidence>
<feature type="transmembrane region" description="Helical" evidence="8">
    <location>
        <begin position="39"/>
        <end position="58"/>
    </location>
</feature>
<feature type="transmembrane region" description="Helical" evidence="8">
    <location>
        <begin position="273"/>
        <end position="291"/>
    </location>
</feature>
<keyword evidence="7 8" id="KW-0472">Membrane</keyword>
<dbReference type="Gene3D" id="1.20.1530.20">
    <property type="match status" value="1"/>
</dbReference>
<feature type="transmembrane region" description="Helical" evidence="8">
    <location>
        <begin position="303"/>
        <end position="323"/>
    </location>
</feature>
<evidence type="ECO:0000256" key="2">
    <source>
        <dbReference type="ARBA" id="ARBA00022448"/>
    </source>
</evidence>
<feature type="transmembrane region" description="Helical" evidence="8">
    <location>
        <begin position="126"/>
        <end position="143"/>
    </location>
</feature>
<feature type="domain" description="PTS EIIA type-2" evidence="9">
    <location>
        <begin position="682"/>
        <end position="825"/>
    </location>
</feature>
<evidence type="ECO:0000259" key="9">
    <source>
        <dbReference type="PROSITE" id="PS51094"/>
    </source>
</evidence>
<feature type="transmembrane region" description="Helical" evidence="8">
    <location>
        <begin position="155"/>
        <end position="175"/>
    </location>
</feature>
<feature type="transmembrane region" description="Helical" evidence="8">
    <location>
        <begin position="364"/>
        <end position="384"/>
    </location>
</feature>
<feature type="transmembrane region" description="Helical" evidence="8">
    <location>
        <begin position="95"/>
        <end position="114"/>
    </location>
</feature>
<dbReference type="RefSeq" id="WP_390298603.1">
    <property type="nucleotide sequence ID" value="NZ_JBHULI010000003.1"/>
</dbReference>
<proteinExistence type="predicted"/>
<keyword evidence="3" id="KW-0050">Antiport</keyword>
<dbReference type="Gene3D" id="3.40.50.12370">
    <property type="match status" value="1"/>
</dbReference>
<feature type="transmembrane region" description="Helical" evidence="8">
    <location>
        <begin position="15"/>
        <end position="32"/>
    </location>
</feature>
<dbReference type="PANTHER" id="PTHR43562:SF4">
    <property type="entry name" value="NA(+)_H(+) ANTIPORTER NHAS5"/>
    <property type="match status" value="1"/>
</dbReference>
<evidence type="ECO:0000256" key="4">
    <source>
        <dbReference type="ARBA" id="ARBA00022692"/>
    </source>
</evidence>
<evidence type="ECO:0000256" key="1">
    <source>
        <dbReference type="ARBA" id="ARBA00004141"/>
    </source>
</evidence>
<dbReference type="InterPro" id="IPR016152">
    <property type="entry name" value="PTrfase/Anion_transptr"/>
</dbReference>
<keyword evidence="11" id="KW-1185">Reference proteome</keyword>
<organism evidence="10 11">
    <name type="scientific">Gracilimonas halophila</name>
    <dbReference type="NCBI Taxonomy" id="1834464"/>
    <lineage>
        <taxon>Bacteria</taxon>
        <taxon>Pseudomonadati</taxon>
        <taxon>Balneolota</taxon>
        <taxon>Balneolia</taxon>
        <taxon>Balneolales</taxon>
        <taxon>Balneolaceae</taxon>
        <taxon>Gracilimonas</taxon>
    </lineage>
</organism>
<gene>
    <name evidence="10" type="ORF">ACFSVN_03365</name>
</gene>
<feature type="transmembrane region" description="Helical" evidence="8">
    <location>
        <begin position="187"/>
        <end position="209"/>
    </location>
</feature>
<keyword evidence="6" id="KW-0406">Ion transport</keyword>
<accession>A0ABW5JJ55</accession>
<dbReference type="Pfam" id="PF00359">
    <property type="entry name" value="PTS_EIIA_2"/>
    <property type="match status" value="1"/>
</dbReference>
<evidence type="ECO:0000256" key="8">
    <source>
        <dbReference type="SAM" id="Phobius"/>
    </source>
</evidence>
<dbReference type="PANTHER" id="PTHR43562">
    <property type="entry name" value="NAPA-TYPE SODIUM/HYDROGEN ANTIPORTER"/>
    <property type="match status" value="1"/>
</dbReference>
<dbReference type="InterPro" id="IPR006016">
    <property type="entry name" value="UspA"/>
</dbReference>
<dbReference type="Pfam" id="PF00999">
    <property type="entry name" value="Na_H_Exchanger"/>
    <property type="match status" value="1"/>
</dbReference>
<dbReference type="SUPFAM" id="SSF52402">
    <property type="entry name" value="Adenine nucleotide alpha hydrolases-like"/>
    <property type="match status" value="1"/>
</dbReference>
<dbReference type="InterPro" id="IPR038770">
    <property type="entry name" value="Na+/solute_symporter_sf"/>
</dbReference>
<sequence length="825" mass="90252">MNESLNFSLPFSNPVMIFALVMIVILVAPIVFKRIKIPGLVGIILSGMVIGPSVLNLLERDSTIELLGTVGLLYLMFMAGLSIDLNRFEKLRNQSIGFGILSYSFPALGAYFAGVNLFNYSVESSLLLGAIVGSHTLLAYPIVERLGITKNTAVTMSMGGTLVTDALSLGILAIIAGTVGDAQGPGYWTLFGTSIAIFLVAAVLILPRLGRWFFRNLKHETDVDFVFLMAVLFATAFLAELAGLASIIGAFIAGLLMNRLVPGNGTLMSRIQFVGNALFIPFFLISVGMLVDVEVLASVDVWIYAIAFTTLVFVGKAIGSLIVRLLKGFSNAEGLVIFGLTTPQSAATLAVTLLGYDLGFFDQTAVNAVVIMILITCLVGPWLVEKFGREVALQEEKKPYEPSQTPQRIIVPLANPETSDALMDIAFMIRDENSEEPIFPLTVAHDGKDVDAQVARGEKMLSHAVVHAAAAEIPVNPVTAIDLNIAQGIARSVNEKLASTVVIGWNGATSTKQRIFGSILDQLLQKIDEMVMVCKIHKPINTVERVVIAIPPYASLESGFNGAIRSIKLMADQIGSSVTVLAPKERMKNVERRIKRVKPELETQFISMESWMELPGWMDASIEEDDLFVLLSAREGSLSWRPGLDRLPRVVAQRFPKICFITVYPSEVEHQVKKFEEGSGLKLLNQDRIVISETGDSLEDKFIKMLSRDDTIPREKVEQLIGRLLKNSSDYSPEMMSGVVVYDAHTSIVEEQMLFVGIVKEGLQIPKTANKAHVVLMLLSPKELPVREHLKGVNTVARLVRPGESIEQLKAAQKPENVFSILMKP</sequence>
<feature type="transmembrane region" description="Helical" evidence="8">
    <location>
        <begin position="335"/>
        <end position="358"/>
    </location>
</feature>
<dbReference type="PROSITE" id="PS51094">
    <property type="entry name" value="PTS_EIIA_TYPE_2"/>
    <property type="match status" value="1"/>
</dbReference>
<evidence type="ECO:0000256" key="3">
    <source>
        <dbReference type="ARBA" id="ARBA00022449"/>
    </source>
</evidence>
<dbReference type="Pfam" id="PF00582">
    <property type="entry name" value="Usp"/>
    <property type="match status" value="1"/>
</dbReference>